<dbReference type="GO" id="GO:0003700">
    <property type="term" value="F:DNA-binding transcription factor activity"/>
    <property type="evidence" value="ECO:0007669"/>
    <property type="project" value="InterPro"/>
</dbReference>
<sequence length="303" mass="34125">MKFKLRQLEAFQAVAKTGSVTRAAKTLGISQPATSRLLSDFSKTVAIDLFRREGGVLIPTSEARYLLSEVGRVFDSLQHLEELNRDLTDRTAGHLRIACLPGFATTLLPELLAEFLKERPGVSLTLEPDRPERILEWMIGEQYDCGITDEFTGHPAVEHTNVPIKTACVLPKGHRLAELDCLSPLDLKDERFIHARRDSPFYTRLSNTFADYGVLMNTWVEVRQFSTACIMVGQGQGVTIVSALDAEQYRNSNIEIRRFEPEIHHWLSILKPASGSRSLLSLDFVDTFMDSLSPYISETKDRL</sequence>
<dbReference type="InterPro" id="IPR036388">
    <property type="entry name" value="WH-like_DNA-bd_sf"/>
</dbReference>
<evidence type="ECO:0000313" key="7">
    <source>
        <dbReference type="Proteomes" id="UP000193077"/>
    </source>
</evidence>
<dbReference type="Proteomes" id="UP000193077">
    <property type="component" value="Unassembled WGS sequence"/>
</dbReference>
<dbReference type="EMBL" id="FWFO01000006">
    <property type="protein sequence ID" value="SLN71235.1"/>
    <property type="molecule type" value="Genomic_DNA"/>
</dbReference>
<reference evidence="6 7" key="1">
    <citation type="submission" date="2017-03" db="EMBL/GenBank/DDBJ databases">
        <authorList>
            <person name="Afonso C.L."/>
            <person name="Miller P.J."/>
            <person name="Scott M.A."/>
            <person name="Spackman E."/>
            <person name="Goraichik I."/>
            <person name="Dimitrov K.M."/>
            <person name="Suarez D.L."/>
            <person name="Swayne D.E."/>
        </authorList>
    </citation>
    <scope>NUCLEOTIDE SEQUENCE [LARGE SCALE GENOMIC DNA]</scope>
    <source>
        <strain evidence="6 7">CECT 7639</strain>
    </source>
</reference>
<dbReference type="PANTHER" id="PTHR30427">
    <property type="entry name" value="TRANSCRIPTIONAL ACTIVATOR PROTEIN LYSR"/>
    <property type="match status" value="1"/>
</dbReference>
<comment type="similarity">
    <text evidence="1">Belongs to the LysR transcriptional regulatory family.</text>
</comment>
<proteinExistence type="inferred from homology"/>
<dbReference type="PANTHER" id="PTHR30427:SF1">
    <property type="entry name" value="TRANSCRIPTIONAL ACTIVATOR PROTEIN LYSR"/>
    <property type="match status" value="1"/>
</dbReference>
<dbReference type="AlphaFoldDB" id="A0A1Y5TSR3"/>
<evidence type="ECO:0000313" key="6">
    <source>
        <dbReference type="EMBL" id="SLN71235.1"/>
    </source>
</evidence>
<keyword evidence="4" id="KW-0804">Transcription</keyword>
<dbReference type="OrthoDB" id="8479870at2"/>
<evidence type="ECO:0000256" key="3">
    <source>
        <dbReference type="ARBA" id="ARBA00023125"/>
    </source>
</evidence>
<dbReference type="Pfam" id="PF03466">
    <property type="entry name" value="LysR_substrate"/>
    <property type="match status" value="1"/>
</dbReference>
<keyword evidence="3" id="KW-0238">DNA-binding</keyword>
<dbReference type="SUPFAM" id="SSF46785">
    <property type="entry name" value="Winged helix' DNA-binding domain"/>
    <property type="match status" value="1"/>
</dbReference>
<keyword evidence="2" id="KW-0805">Transcription regulation</keyword>
<dbReference type="InterPro" id="IPR036390">
    <property type="entry name" value="WH_DNA-bd_sf"/>
</dbReference>
<evidence type="ECO:0000256" key="2">
    <source>
        <dbReference type="ARBA" id="ARBA00023015"/>
    </source>
</evidence>
<dbReference type="GO" id="GO:0043565">
    <property type="term" value="F:sequence-specific DNA binding"/>
    <property type="evidence" value="ECO:0007669"/>
    <property type="project" value="TreeGrafter"/>
</dbReference>
<evidence type="ECO:0000259" key="5">
    <source>
        <dbReference type="PROSITE" id="PS50931"/>
    </source>
</evidence>
<name>A0A1Y5TSR3_9RHOB</name>
<dbReference type="Pfam" id="PF00126">
    <property type="entry name" value="HTH_1"/>
    <property type="match status" value="1"/>
</dbReference>
<dbReference type="InterPro" id="IPR005119">
    <property type="entry name" value="LysR_subst-bd"/>
</dbReference>
<dbReference type="InterPro" id="IPR000847">
    <property type="entry name" value="LysR_HTH_N"/>
</dbReference>
<dbReference type="RefSeq" id="WP_085797923.1">
    <property type="nucleotide sequence ID" value="NZ_FWFO01000006.1"/>
</dbReference>
<accession>A0A1Y5TSR3</accession>
<dbReference type="Gene3D" id="1.10.10.10">
    <property type="entry name" value="Winged helix-like DNA-binding domain superfamily/Winged helix DNA-binding domain"/>
    <property type="match status" value="1"/>
</dbReference>
<protein>
    <submittedName>
        <fullName evidence="6">HTH-type transcriptional activator CmpR</fullName>
    </submittedName>
</protein>
<evidence type="ECO:0000256" key="4">
    <source>
        <dbReference type="ARBA" id="ARBA00023163"/>
    </source>
</evidence>
<feature type="domain" description="HTH lysR-type" evidence="5">
    <location>
        <begin position="3"/>
        <end position="60"/>
    </location>
</feature>
<organism evidence="6 7">
    <name type="scientific">Falsiruegeria litorea R37</name>
    <dbReference type="NCBI Taxonomy" id="1200284"/>
    <lineage>
        <taxon>Bacteria</taxon>
        <taxon>Pseudomonadati</taxon>
        <taxon>Pseudomonadota</taxon>
        <taxon>Alphaproteobacteria</taxon>
        <taxon>Rhodobacterales</taxon>
        <taxon>Roseobacteraceae</taxon>
        <taxon>Falsiruegeria</taxon>
    </lineage>
</organism>
<gene>
    <name evidence="6" type="primary">cmpR_3</name>
    <name evidence="6" type="ORF">TRL7639_04213</name>
</gene>
<dbReference type="GO" id="GO:0010628">
    <property type="term" value="P:positive regulation of gene expression"/>
    <property type="evidence" value="ECO:0007669"/>
    <property type="project" value="TreeGrafter"/>
</dbReference>
<dbReference type="PROSITE" id="PS50931">
    <property type="entry name" value="HTH_LYSR"/>
    <property type="match status" value="1"/>
</dbReference>
<keyword evidence="7" id="KW-1185">Reference proteome</keyword>
<evidence type="ECO:0000256" key="1">
    <source>
        <dbReference type="ARBA" id="ARBA00009437"/>
    </source>
</evidence>
<dbReference type="SUPFAM" id="SSF53850">
    <property type="entry name" value="Periplasmic binding protein-like II"/>
    <property type="match status" value="1"/>
</dbReference>
<dbReference type="Gene3D" id="3.40.190.290">
    <property type="match status" value="1"/>
</dbReference>